<dbReference type="InParanoid" id="A0A3N4KRY7"/>
<evidence type="ECO:0000313" key="2">
    <source>
        <dbReference type="EMBL" id="RPB12042.1"/>
    </source>
</evidence>
<organism evidence="2 3">
    <name type="scientific">Morchella conica CCBAS932</name>
    <dbReference type="NCBI Taxonomy" id="1392247"/>
    <lineage>
        <taxon>Eukaryota</taxon>
        <taxon>Fungi</taxon>
        <taxon>Dikarya</taxon>
        <taxon>Ascomycota</taxon>
        <taxon>Pezizomycotina</taxon>
        <taxon>Pezizomycetes</taxon>
        <taxon>Pezizales</taxon>
        <taxon>Morchellaceae</taxon>
        <taxon>Morchella</taxon>
    </lineage>
</organism>
<protein>
    <submittedName>
        <fullName evidence="2">Uncharacterized protein</fullName>
    </submittedName>
</protein>
<sequence length="96" mass="10319">MGKIESMRWQLCIGEFRRAGGRDKCWRIFCACAAAAAAASVLLCLLPASCLDDFSLSPLLNGLDGEDWMGDAAALLCFPDLLEVLSLLLAGCCSFR</sequence>
<feature type="transmembrane region" description="Helical" evidence="1">
    <location>
        <begin position="26"/>
        <end position="48"/>
    </location>
</feature>
<proteinExistence type="predicted"/>
<keyword evidence="1" id="KW-0812">Transmembrane</keyword>
<keyword evidence="3" id="KW-1185">Reference proteome</keyword>
<dbReference type="AlphaFoldDB" id="A0A3N4KRY7"/>
<accession>A0A3N4KRY7</accession>
<reference evidence="2 3" key="1">
    <citation type="journal article" date="2018" name="Nat. Ecol. Evol.">
        <title>Pezizomycetes genomes reveal the molecular basis of ectomycorrhizal truffle lifestyle.</title>
        <authorList>
            <person name="Murat C."/>
            <person name="Payen T."/>
            <person name="Noel B."/>
            <person name="Kuo A."/>
            <person name="Morin E."/>
            <person name="Chen J."/>
            <person name="Kohler A."/>
            <person name="Krizsan K."/>
            <person name="Balestrini R."/>
            <person name="Da Silva C."/>
            <person name="Montanini B."/>
            <person name="Hainaut M."/>
            <person name="Levati E."/>
            <person name="Barry K.W."/>
            <person name="Belfiori B."/>
            <person name="Cichocki N."/>
            <person name="Clum A."/>
            <person name="Dockter R.B."/>
            <person name="Fauchery L."/>
            <person name="Guy J."/>
            <person name="Iotti M."/>
            <person name="Le Tacon F."/>
            <person name="Lindquist E.A."/>
            <person name="Lipzen A."/>
            <person name="Malagnac F."/>
            <person name="Mello A."/>
            <person name="Molinier V."/>
            <person name="Miyauchi S."/>
            <person name="Poulain J."/>
            <person name="Riccioni C."/>
            <person name="Rubini A."/>
            <person name="Sitrit Y."/>
            <person name="Splivallo R."/>
            <person name="Traeger S."/>
            <person name="Wang M."/>
            <person name="Zifcakova L."/>
            <person name="Wipf D."/>
            <person name="Zambonelli A."/>
            <person name="Paolocci F."/>
            <person name="Nowrousian M."/>
            <person name="Ottonello S."/>
            <person name="Baldrian P."/>
            <person name="Spatafora J.W."/>
            <person name="Henrissat B."/>
            <person name="Nagy L.G."/>
            <person name="Aury J.M."/>
            <person name="Wincker P."/>
            <person name="Grigoriev I.V."/>
            <person name="Bonfante P."/>
            <person name="Martin F.M."/>
        </authorList>
    </citation>
    <scope>NUCLEOTIDE SEQUENCE [LARGE SCALE GENOMIC DNA]</scope>
    <source>
        <strain evidence="2 3">CCBAS932</strain>
    </source>
</reference>
<keyword evidence="1" id="KW-0472">Membrane</keyword>
<evidence type="ECO:0000256" key="1">
    <source>
        <dbReference type="SAM" id="Phobius"/>
    </source>
</evidence>
<name>A0A3N4KRY7_9PEZI</name>
<dbReference type="EMBL" id="ML119131">
    <property type="protein sequence ID" value="RPB12042.1"/>
    <property type="molecule type" value="Genomic_DNA"/>
</dbReference>
<evidence type="ECO:0000313" key="3">
    <source>
        <dbReference type="Proteomes" id="UP000277580"/>
    </source>
</evidence>
<dbReference type="Proteomes" id="UP000277580">
    <property type="component" value="Unassembled WGS sequence"/>
</dbReference>
<gene>
    <name evidence="2" type="ORF">P167DRAFT_174261</name>
</gene>
<feature type="transmembrane region" description="Helical" evidence="1">
    <location>
        <begin position="68"/>
        <end position="90"/>
    </location>
</feature>
<keyword evidence="1" id="KW-1133">Transmembrane helix</keyword>